<name>A0AAP0ET44_9MAGN</name>
<dbReference type="EMBL" id="JBBNAG010000011">
    <property type="protein sequence ID" value="KAK9094494.1"/>
    <property type="molecule type" value="Genomic_DNA"/>
</dbReference>
<evidence type="ECO:0000313" key="3">
    <source>
        <dbReference type="Proteomes" id="UP001419268"/>
    </source>
</evidence>
<protein>
    <submittedName>
        <fullName evidence="2">Uncharacterized protein</fullName>
    </submittedName>
</protein>
<comment type="caution">
    <text evidence="2">The sequence shown here is derived from an EMBL/GenBank/DDBJ whole genome shotgun (WGS) entry which is preliminary data.</text>
</comment>
<feature type="region of interest" description="Disordered" evidence="1">
    <location>
        <begin position="101"/>
        <end position="131"/>
    </location>
</feature>
<gene>
    <name evidence="2" type="ORF">Scep_025963</name>
</gene>
<accession>A0AAP0ET44</accession>
<keyword evidence="3" id="KW-1185">Reference proteome</keyword>
<organism evidence="2 3">
    <name type="scientific">Stephania cephalantha</name>
    <dbReference type="NCBI Taxonomy" id="152367"/>
    <lineage>
        <taxon>Eukaryota</taxon>
        <taxon>Viridiplantae</taxon>
        <taxon>Streptophyta</taxon>
        <taxon>Embryophyta</taxon>
        <taxon>Tracheophyta</taxon>
        <taxon>Spermatophyta</taxon>
        <taxon>Magnoliopsida</taxon>
        <taxon>Ranunculales</taxon>
        <taxon>Menispermaceae</taxon>
        <taxon>Menispermoideae</taxon>
        <taxon>Cissampelideae</taxon>
        <taxon>Stephania</taxon>
    </lineage>
</organism>
<evidence type="ECO:0000313" key="2">
    <source>
        <dbReference type="EMBL" id="KAK9094494.1"/>
    </source>
</evidence>
<feature type="region of interest" description="Disordered" evidence="1">
    <location>
        <begin position="181"/>
        <end position="223"/>
    </location>
</feature>
<evidence type="ECO:0000256" key="1">
    <source>
        <dbReference type="SAM" id="MobiDB-lite"/>
    </source>
</evidence>
<dbReference type="Proteomes" id="UP001419268">
    <property type="component" value="Unassembled WGS sequence"/>
</dbReference>
<dbReference type="AlphaFoldDB" id="A0AAP0ET44"/>
<sequence>MGNDGDPLDYMNECYYTSTYMIVYSHYINPTKREELWPKPVEDVQPVKPPAQIQKKRGRKVTARRKKPEELEIAEAQKKMSKKGTVRMTCQICHVEGHNKLHHTKGQNKRKKGPNEGVQVDGNSACGEAPLEQPNPITANETYTSASQPLPARYACGETPLGQHNPITINATNASASQPFPAVPSMMDSSQPIPRISPKSRVKIPVVRGRGGRRGGRGVSRTN</sequence>
<reference evidence="2 3" key="1">
    <citation type="submission" date="2024-01" db="EMBL/GenBank/DDBJ databases">
        <title>Genome assemblies of Stephania.</title>
        <authorList>
            <person name="Yang L."/>
        </authorList>
    </citation>
    <scope>NUCLEOTIDE SEQUENCE [LARGE SCALE GENOMIC DNA]</scope>
    <source>
        <strain evidence="2">JXDWG</strain>
        <tissue evidence="2">Leaf</tissue>
    </source>
</reference>
<proteinExistence type="predicted"/>
<feature type="compositionally biased region" description="Basic residues" evidence="1">
    <location>
        <begin position="101"/>
        <end position="112"/>
    </location>
</feature>